<comment type="caution">
    <text evidence="1">The sequence shown here is derived from an EMBL/GenBank/DDBJ whole genome shotgun (WGS) entry which is preliminary data.</text>
</comment>
<dbReference type="Proteomes" id="UP001234297">
    <property type="component" value="Chromosome 1"/>
</dbReference>
<evidence type="ECO:0000313" key="1">
    <source>
        <dbReference type="EMBL" id="KAJ8649558.1"/>
    </source>
</evidence>
<evidence type="ECO:0000313" key="2">
    <source>
        <dbReference type="Proteomes" id="UP001234297"/>
    </source>
</evidence>
<proteinExistence type="predicted"/>
<reference evidence="1 2" key="1">
    <citation type="journal article" date="2022" name="Hortic Res">
        <title>A haplotype resolved chromosomal level avocado genome allows analysis of novel avocado genes.</title>
        <authorList>
            <person name="Nath O."/>
            <person name="Fletcher S.J."/>
            <person name="Hayward A."/>
            <person name="Shaw L.M."/>
            <person name="Masouleh A.K."/>
            <person name="Furtado A."/>
            <person name="Henry R.J."/>
            <person name="Mitter N."/>
        </authorList>
    </citation>
    <scope>NUCLEOTIDE SEQUENCE [LARGE SCALE GENOMIC DNA]</scope>
    <source>
        <strain evidence="2">cv. Hass</strain>
    </source>
</reference>
<sequence>MRKNPSPSQNPPAPATAHFSVPNPSSSHIPHASSPAPAPFPFQRPSSSQNPPVNVPVPATAPFINSVRVFNGNNFPSLCRQPIYHAEILHPYSSSNQSNSANLPATSMPGSLSSPFILYLPPGHSLPSTPPILFSNWDNAQLELLRKYLDGLVRSSSGQPLGDLRQEPATLSLVPHNSITHIPHSSQAILVANKPPNPPPTSQVFSAKQIEEFLKMVSSKVSQKVQPPPPSKSLLDLFPDSKPLSPAEYPPSSLKEGKLTMKIPSIMIEPGKKLLL</sequence>
<organism evidence="1 2">
    <name type="scientific">Persea americana</name>
    <name type="common">Avocado</name>
    <dbReference type="NCBI Taxonomy" id="3435"/>
    <lineage>
        <taxon>Eukaryota</taxon>
        <taxon>Viridiplantae</taxon>
        <taxon>Streptophyta</taxon>
        <taxon>Embryophyta</taxon>
        <taxon>Tracheophyta</taxon>
        <taxon>Spermatophyta</taxon>
        <taxon>Magnoliopsida</taxon>
        <taxon>Magnoliidae</taxon>
        <taxon>Laurales</taxon>
        <taxon>Lauraceae</taxon>
        <taxon>Persea</taxon>
    </lineage>
</organism>
<gene>
    <name evidence="1" type="ORF">MRB53_002581</name>
</gene>
<protein>
    <submittedName>
        <fullName evidence="1">Uncharacterized protein</fullName>
    </submittedName>
</protein>
<dbReference type="EMBL" id="CM056809">
    <property type="protein sequence ID" value="KAJ8649558.1"/>
    <property type="molecule type" value="Genomic_DNA"/>
</dbReference>
<accession>A0ACC2MVU7</accession>
<keyword evidence="2" id="KW-1185">Reference proteome</keyword>
<name>A0ACC2MVU7_PERAE</name>